<sequence>MWLVALAGTKLVKENELARNPQYFPSTYKVNNGYTRYWQLGFHACLSMFFNRYI</sequence>
<dbReference type="AlphaFoldDB" id="A0A7L4ZJI9"/>
<proteinExistence type="predicted"/>
<protein>
    <submittedName>
        <fullName evidence="1">Uncharacterized protein</fullName>
    </submittedName>
</protein>
<evidence type="ECO:0000313" key="1">
    <source>
        <dbReference type="EMBL" id="QHI36785.1"/>
    </source>
</evidence>
<dbReference type="KEGG" id="kan:IMCC3317_21550"/>
<reference evidence="1 2" key="1">
    <citation type="journal article" date="2013" name="Int. J. Syst. Evol. Microbiol.">
        <title>Kordia antarctica sp. nov., isolated from Antarctic seawater.</title>
        <authorList>
            <person name="Baek K."/>
            <person name="Choi A."/>
            <person name="Kang I."/>
            <person name="Lee K."/>
            <person name="Cho J.C."/>
        </authorList>
    </citation>
    <scope>NUCLEOTIDE SEQUENCE [LARGE SCALE GENOMIC DNA]</scope>
    <source>
        <strain evidence="1 2">IMCC3317</strain>
    </source>
</reference>
<accession>A0A7L4ZJI9</accession>
<keyword evidence="2" id="KW-1185">Reference proteome</keyword>
<organism evidence="1 2">
    <name type="scientific">Kordia antarctica</name>
    <dbReference type="NCBI Taxonomy" id="1218801"/>
    <lineage>
        <taxon>Bacteria</taxon>
        <taxon>Pseudomonadati</taxon>
        <taxon>Bacteroidota</taxon>
        <taxon>Flavobacteriia</taxon>
        <taxon>Flavobacteriales</taxon>
        <taxon>Flavobacteriaceae</taxon>
        <taxon>Kordia</taxon>
    </lineage>
</organism>
<name>A0A7L4ZJI9_9FLAO</name>
<gene>
    <name evidence="1" type="ORF">IMCC3317_21550</name>
</gene>
<evidence type="ECO:0000313" key="2">
    <source>
        <dbReference type="Proteomes" id="UP000464657"/>
    </source>
</evidence>
<dbReference type="Proteomes" id="UP000464657">
    <property type="component" value="Chromosome"/>
</dbReference>
<dbReference type="EMBL" id="CP019288">
    <property type="protein sequence ID" value="QHI36785.1"/>
    <property type="molecule type" value="Genomic_DNA"/>
</dbReference>